<reference evidence="10" key="1">
    <citation type="journal article" date="2019" name="Int. J. Syst. Evol. Microbiol.">
        <title>The Global Catalogue of Microorganisms (GCM) 10K type strain sequencing project: providing services to taxonomists for standard genome sequencing and annotation.</title>
        <authorList>
            <consortium name="The Broad Institute Genomics Platform"/>
            <consortium name="The Broad Institute Genome Sequencing Center for Infectious Disease"/>
            <person name="Wu L."/>
            <person name="Ma J."/>
        </authorList>
    </citation>
    <scope>NUCLEOTIDE SEQUENCE [LARGE SCALE GENOMIC DNA]</scope>
    <source>
        <strain evidence="10">CCUG 61485</strain>
    </source>
</reference>
<evidence type="ECO:0000256" key="4">
    <source>
        <dbReference type="ARBA" id="ARBA00022989"/>
    </source>
</evidence>
<dbReference type="PANTHER" id="PTHR30619">
    <property type="entry name" value="DNA INTERNALIZATION/COMPETENCE PROTEIN COMEC/REC2"/>
    <property type="match status" value="1"/>
</dbReference>
<keyword evidence="3 6" id="KW-0812">Transmembrane</keyword>
<feature type="transmembrane region" description="Helical" evidence="6">
    <location>
        <begin position="380"/>
        <end position="402"/>
    </location>
</feature>
<evidence type="ECO:0000256" key="3">
    <source>
        <dbReference type="ARBA" id="ARBA00022692"/>
    </source>
</evidence>
<feature type="transmembrane region" description="Helical" evidence="6">
    <location>
        <begin position="473"/>
        <end position="493"/>
    </location>
</feature>
<feature type="transmembrane region" description="Helical" evidence="6">
    <location>
        <begin position="32"/>
        <end position="48"/>
    </location>
</feature>
<organism evidence="9 10">
    <name type="scientific">Namhaeicola litoreus</name>
    <dbReference type="NCBI Taxonomy" id="1052145"/>
    <lineage>
        <taxon>Bacteria</taxon>
        <taxon>Pseudomonadati</taxon>
        <taxon>Bacteroidota</taxon>
        <taxon>Flavobacteriia</taxon>
        <taxon>Flavobacteriales</taxon>
        <taxon>Flavobacteriaceae</taxon>
        <taxon>Namhaeicola</taxon>
    </lineage>
</organism>
<evidence type="ECO:0000313" key="9">
    <source>
        <dbReference type="EMBL" id="MFD1315045.1"/>
    </source>
</evidence>
<feature type="transmembrane region" description="Helical" evidence="6">
    <location>
        <begin position="409"/>
        <end position="436"/>
    </location>
</feature>
<dbReference type="PANTHER" id="PTHR30619:SF1">
    <property type="entry name" value="RECOMBINATION PROTEIN 2"/>
    <property type="match status" value="1"/>
</dbReference>
<evidence type="ECO:0000259" key="7">
    <source>
        <dbReference type="Pfam" id="PF03772"/>
    </source>
</evidence>
<keyword evidence="2" id="KW-1003">Cell membrane</keyword>
<dbReference type="Pfam" id="PF13567">
    <property type="entry name" value="DUF4131"/>
    <property type="match status" value="1"/>
</dbReference>
<evidence type="ECO:0000256" key="1">
    <source>
        <dbReference type="ARBA" id="ARBA00004651"/>
    </source>
</evidence>
<name>A0ABW3Y0R6_9FLAO</name>
<feature type="transmembrane region" description="Helical" evidence="6">
    <location>
        <begin position="283"/>
        <end position="305"/>
    </location>
</feature>
<evidence type="ECO:0000259" key="8">
    <source>
        <dbReference type="Pfam" id="PF13567"/>
    </source>
</evidence>
<accession>A0ABW3Y0R6</accession>
<feature type="transmembrane region" description="Helical" evidence="6">
    <location>
        <begin position="248"/>
        <end position="271"/>
    </location>
</feature>
<feature type="transmembrane region" description="Helical" evidence="6">
    <location>
        <begin position="442"/>
        <end position="461"/>
    </location>
</feature>
<keyword evidence="10" id="KW-1185">Reference proteome</keyword>
<dbReference type="EMBL" id="JBHTMY010000002">
    <property type="protein sequence ID" value="MFD1315045.1"/>
    <property type="molecule type" value="Genomic_DNA"/>
</dbReference>
<dbReference type="Proteomes" id="UP001597201">
    <property type="component" value="Unassembled WGS sequence"/>
</dbReference>
<proteinExistence type="predicted"/>
<protein>
    <submittedName>
        <fullName evidence="9">ComEC/Rec2 family competence protein</fullName>
    </submittedName>
</protein>
<feature type="domain" description="ComEC/Rec2-related protein" evidence="7">
    <location>
        <begin position="228"/>
        <end position="493"/>
    </location>
</feature>
<gene>
    <name evidence="9" type="ORF">ACFQ39_05410</name>
</gene>
<feature type="transmembrane region" description="Helical" evidence="6">
    <location>
        <begin position="499"/>
        <end position="516"/>
    </location>
</feature>
<dbReference type="RefSeq" id="WP_377176969.1">
    <property type="nucleotide sequence ID" value="NZ_JBHTMY010000002.1"/>
</dbReference>
<keyword evidence="5 6" id="KW-0472">Membrane</keyword>
<dbReference type="InterPro" id="IPR025405">
    <property type="entry name" value="DUF4131"/>
</dbReference>
<evidence type="ECO:0000313" key="10">
    <source>
        <dbReference type="Proteomes" id="UP001597201"/>
    </source>
</evidence>
<feature type="domain" description="DUF4131" evidence="8">
    <location>
        <begin position="27"/>
        <end position="186"/>
    </location>
</feature>
<evidence type="ECO:0000256" key="5">
    <source>
        <dbReference type="ARBA" id="ARBA00023136"/>
    </source>
</evidence>
<dbReference type="NCBIfam" id="TIGR00360">
    <property type="entry name" value="ComEC_N-term"/>
    <property type="match status" value="1"/>
</dbReference>
<dbReference type="InterPro" id="IPR052159">
    <property type="entry name" value="Competence_DNA_uptake"/>
</dbReference>
<feature type="transmembrane region" description="Helical" evidence="6">
    <location>
        <begin position="325"/>
        <end position="342"/>
    </location>
</feature>
<keyword evidence="4 6" id="KW-1133">Transmembrane helix</keyword>
<feature type="transmembrane region" description="Helical" evidence="6">
    <location>
        <begin position="60"/>
        <end position="78"/>
    </location>
</feature>
<dbReference type="InterPro" id="IPR004477">
    <property type="entry name" value="ComEC_N"/>
</dbReference>
<evidence type="ECO:0000256" key="2">
    <source>
        <dbReference type="ARBA" id="ARBA00022475"/>
    </source>
</evidence>
<comment type="subcellular location">
    <subcellularLocation>
        <location evidence="1">Cell membrane</location>
        <topology evidence="1">Multi-pass membrane protein</topology>
    </subcellularLocation>
</comment>
<dbReference type="Pfam" id="PF03772">
    <property type="entry name" value="Competence"/>
    <property type="match status" value="1"/>
</dbReference>
<evidence type="ECO:0000256" key="6">
    <source>
        <dbReference type="SAM" id="Phobius"/>
    </source>
</evidence>
<comment type="caution">
    <text evidence="9">The sequence shown here is derived from an EMBL/GenBank/DDBJ whole genome shotgun (WGS) entry which is preliminary data.</text>
</comment>
<sequence>MVRFDYIPTWLSLFLILGILCGKEFNLSSSTLFFSSLGLIIGLGFFLFRSHRKIGRNNFFLLFSALTFFIIGVNSYFIHQIVNQKAHYKNHVTDSSAILLEIEKELKPSQNNHKYIAIVRQIDQTAVRGKVVLFVPKKEFSLAPGDRLLTKTTLVPIHTALNPNDFDYRKYMQNEQISEQIFISENNSIELSPNKNLGRSAFLMREKISNSLLINDFQASLLPLVQTLFLGQKQDLSSDVFDEFRRAGVVHILAISGLHISILIGFLFLVFQPITKFKKGMTIRLMLVLFVLWLYVFLVGYSASVVRAATMFTAISIGLYSKKKINVQSALIASMFILLLLNPNYLWQVGFQMSYLAVFFIVGFYPLLRVKTNYKVINYFLTLLWVTIIAQTGVLPLSLYYFHQTSPLFLISGILILPFIGMLLGIGFITIFLSIFDLAPILLVKIFSMTINIFYKSVHFISTLNTFEIEPIYFSKLSVFLLYLILFSLFAFLKHKNQLSIYLTLCFIILLQFHFIHQKWMTQRKNQFVLFHQYKESILLDQKGQKVKIFETHPNRENPSSVQYFLEANRIKEIEKRGLKPAVLEFEQQCLLIVSQDFHFREVNVKPNFLLMCNSPKVNFDRMLDHFQPKMILVDGSNYPDLVKKWQKTAMSKDIIFHYTGADGAFVYSH</sequence>
<feature type="transmembrane region" description="Helical" evidence="6">
    <location>
        <begin position="349"/>
        <end position="368"/>
    </location>
</feature>